<evidence type="ECO:0000256" key="1">
    <source>
        <dbReference type="SAM" id="MobiDB-lite"/>
    </source>
</evidence>
<sequence length="88" mass="10088">MLYSSHSTLTQNRKEVIVMSFWKRKADESDERAARLGIDPPRPGRKTYSKRHSETSAMSTSDIKAKIAEREAEGKECGVLYRVLSERE</sequence>
<name>A0A2M6WFX7_9BACT</name>
<dbReference type="EMBL" id="PFBE01000025">
    <property type="protein sequence ID" value="PIT91689.1"/>
    <property type="molecule type" value="Genomic_DNA"/>
</dbReference>
<gene>
    <name evidence="2" type="ORF">COU12_01680</name>
</gene>
<comment type="caution">
    <text evidence="2">The sequence shown here is derived from an EMBL/GenBank/DDBJ whole genome shotgun (WGS) entry which is preliminary data.</text>
</comment>
<dbReference type="AlphaFoldDB" id="A0A2M6WFX7"/>
<feature type="region of interest" description="Disordered" evidence="1">
    <location>
        <begin position="30"/>
        <end position="62"/>
    </location>
</feature>
<evidence type="ECO:0000313" key="3">
    <source>
        <dbReference type="Proteomes" id="UP000229530"/>
    </source>
</evidence>
<accession>A0A2M6WFX7</accession>
<dbReference type="Proteomes" id="UP000229530">
    <property type="component" value="Unassembled WGS sequence"/>
</dbReference>
<organism evidence="2 3">
    <name type="scientific">Candidatus Jorgensenbacteria bacterium CG10_big_fil_rev_8_21_14_0_10_54_38</name>
    <dbReference type="NCBI Taxonomy" id="1974593"/>
    <lineage>
        <taxon>Bacteria</taxon>
        <taxon>Candidatus Joergenseniibacteriota</taxon>
    </lineage>
</organism>
<protein>
    <submittedName>
        <fullName evidence="2">Uncharacterized protein</fullName>
    </submittedName>
</protein>
<evidence type="ECO:0000313" key="2">
    <source>
        <dbReference type="EMBL" id="PIT91689.1"/>
    </source>
</evidence>
<proteinExistence type="predicted"/>
<reference evidence="3" key="1">
    <citation type="submission" date="2017-09" db="EMBL/GenBank/DDBJ databases">
        <title>Depth-based differentiation of microbial function through sediment-hosted aquifers and enrichment of novel symbionts in the deep terrestrial subsurface.</title>
        <authorList>
            <person name="Probst A.J."/>
            <person name="Ladd B."/>
            <person name="Jarett J.K."/>
            <person name="Geller-Mcgrath D.E."/>
            <person name="Sieber C.M.K."/>
            <person name="Emerson J.B."/>
            <person name="Anantharaman K."/>
            <person name="Thomas B.C."/>
            <person name="Malmstrom R."/>
            <person name="Stieglmeier M."/>
            <person name="Klingl A."/>
            <person name="Woyke T."/>
            <person name="Ryan C.M."/>
            <person name="Banfield J.F."/>
        </authorList>
    </citation>
    <scope>NUCLEOTIDE SEQUENCE [LARGE SCALE GENOMIC DNA]</scope>
</reference>